<dbReference type="Proteomes" id="UP000321051">
    <property type="component" value="Unassembled WGS sequence"/>
</dbReference>
<name>A0A510Y7Z1_MARHA</name>
<organism evidence="2 3">
    <name type="scientific">Marinococcus halophilus</name>
    <dbReference type="NCBI Taxonomy" id="1371"/>
    <lineage>
        <taxon>Bacteria</taxon>
        <taxon>Bacillati</taxon>
        <taxon>Bacillota</taxon>
        <taxon>Bacilli</taxon>
        <taxon>Bacillales</taxon>
        <taxon>Bacillaceae</taxon>
        <taxon>Marinococcus</taxon>
    </lineage>
</organism>
<protein>
    <recommendedName>
        <fullName evidence="1">ABM domain-containing protein</fullName>
    </recommendedName>
</protein>
<dbReference type="PANTHER" id="PTHR34474:SF4">
    <property type="entry name" value="HEME OXYGENASE (STAPHYLOBILIN-PRODUCING) 1"/>
    <property type="match status" value="1"/>
</dbReference>
<keyword evidence="3" id="KW-1185">Reference proteome</keyword>
<dbReference type="Gene3D" id="3.30.70.100">
    <property type="match status" value="1"/>
</dbReference>
<dbReference type="EMBL" id="BJUN01000015">
    <property type="protein sequence ID" value="GEK59479.1"/>
    <property type="molecule type" value="Genomic_DNA"/>
</dbReference>
<feature type="domain" description="ABM" evidence="1">
    <location>
        <begin position="2"/>
        <end position="90"/>
    </location>
</feature>
<dbReference type="AlphaFoldDB" id="A0A510Y7Z1"/>
<comment type="caution">
    <text evidence="2">The sequence shown here is derived from an EMBL/GenBank/DDBJ whole genome shotgun (WGS) entry which is preliminary data.</text>
</comment>
<evidence type="ECO:0000313" key="2">
    <source>
        <dbReference type="EMBL" id="GEK59479.1"/>
    </source>
</evidence>
<dbReference type="PANTHER" id="PTHR34474">
    <property type="entry name" value="SIGNAL TRANSDUCTION PROTEIN TRAP"/>
    <property type="match status" value="1"/>
</dbReference>
<accession>A0A510Y7Z1</accession>
<dbReference type="STRING" id="1371.GCA_900166605_01726"/>
<dbReference type="SUPFAM" id="SSF54909">
    <property type="entry name" value="Dimeric alpha+beta barrel"/>
    <property type="match status" value="1"/>
</dbReference>
<sequence>MHIVTSTFRVPEEKAAEVIAIYEKRSRRVDKAEGFLKFQLLQNEKKPGELTVYMVWTSKEMYLNWVRSKEFKEIHEMEKNYPDQELAGIVPEVHQYQVVAE</sequence>
<reference evidence="2 3" key="1">
    <citation type="submission" date="2019-07" db="EMBL/GenBank/DDBJ databases">
        <title>Whole genome shotgun sequence of Marinococcus halophilus NBRC 102359.</title>
        <authorList>
            <person name="Hosoyama A."/>
            <person name="Uohara A."/>
            <person name="Ohji S."/>
            <person name="Ichikawa N."/>
        </authorList>
    </citation>
    <scope>NUCLEOTIDE SEQUENCE [LARGE SCALE GENOMIC DNA]</scope>
    <source>
        <strain evidence="2 3">NBRC 102359</strain>
    </source>
</reference>
<evidence type="ECO:0000313" key="3">
    <source>
        <dbReference type="Proteomes" id="UP000321051"/>
    </source>
</evidence>
<dbReference type="PROSITE" id="PS51725">
    <property type="entry name" value="ABM"/>
    <property type="match status" value="1"/>
</dbReference>
<dbReference type="InterPro" id="IPR011008">
    <property type="entry name" value="Dimeric_a/b-barrel"/>
</dbReference>
<dbReference type="OrthoDB" id="2617048at2"/>
<dbReference type="Pfam" id="PF03992">
    <property type="entry name" value="ABM"/>
    <property type="match status" value="1"/>
</dbReference>
<dbReference type="RefSeq" id="WP_094908766.1">
    <property type="nucleotide sequence ID" value="NZ_BJUN01000015.1"/>
</dbReference>
<dbReference type="InterPro" id="IPR050404">
    <property type="entry name" value="Heme-degrading_MO"/>
</dbReference>
<evidence type="ECO:0000259" key="1">
    <source>
        <dbReference type="PROSITE" id="PS51725"/>
    </source>
</evidence>
<proteinExistence type="predicted"/>
<dbReference type="InterPro" id="IPR007138">
    <property type="entry name" value="ABM_dom"/>
</dbReference>
<gene>
    <name evidence="2" type="ORF">MHA01_23840</name>
</gene>